<dbReference type="InterPro" id="IPR018062">
    <property type="entry name" value="HTH_AraC-typ_CS"/>
</dbReference>
<dbReference type="PRINTS" id="PR00032">
    <property type="entry name" value="HTHARAC"/>
</dbReference>
<keyword evidence="1" id="KW-0805">Transcription regulation</keyword>
<dbReference type="PROSITE" id="PS01124">
    <property type="entry name" value="HTH_ARAC_FAMILY_2"/>
    <property type="match status" value="1"/>
</dbReference>
<name>A0ABT1YTE6_9BACL</name>
<dbReference type="Gene3D" id="1.10.10.60">
    <property type="entry name" value="Homeodomain-like"/>
    <property type="match status" value="2"/>
</dbReference>
<dbReference type="EMBL" id="JANQBD010000043">
    <property type="protein sequence ID" value="MCR8636461.1"/>
    <property type="molecule type" value="Genomic_DNA"/>
</dbReference>
<keyword evidence="6" id="KW-1185">Reference proteome</keyword>
<dbReference type="RefSeq" id="WP_258217960.1">
    <property type="nucleotide sequence ID" value="NZ_JANQBD010000043.1"/>
</dbReference>
<dbReference type="InterPro" id="IPR009057">
    <property type="entry name" value="Homeodomain-like_sf"/>
</dbReference>
<keyword evidence="2" id="KW-0238">DNA-binding</keyword>
<dbReference type="InterPro" id="IPR003313">
    <property type="entry name" value="AraC-bd"/>
</dbReference>
<evidence type="ECO:0000313" key="6">
    <source>
        <dbReference type="Proteomes" id="UP001300012"/>
    </source>
</evidence>
<proteinExistence type="predicted"/>
<evidence type="ECO:0000256" key="1">
    <source>
        <dbReference type="ARBA" id="ARBA00023015"/>
    </source>
</evidence>
<evidence type="ECO:0000313" key="5">
    <source>
        <dbReference type="EMBL" id="MCR8636461.1"/>
    </source>
</evidence>
<dbReference type="InterPro" id="IPR018060">
    <property type="entry name" value="HTH_AraC"/>
</dbReference>
<dbReference type="PANTHER" id="PTHR43280:SF2">
    <property type="entry name" value="HTH-TYPE TRANSCRIPTIONAL REGULATOR EXSA"/>
    <property type="match status" value="1"/>
</dbReference>
<gene>
    <name evidence="5" type="ORF">NV381_35320</name>
</gene>
<dbReference type="Pfam" id="PF02311">
    <property type="entry name" value="AraC_binding"/>
    <property type="match status" value="1"/>
</dbReference>
<reference evidence="5 6" key="1">
    <citation type="submission" date="2022-08" db="EMBL/GenBank/DDBJ databases">
        <title>Paenibacillus endoradicis sp. nov., Paenibacillus radicibacter sp. nov and Paenibacillus pararadicis sp. nov., three cold-adapted plant growth-promoting bacteria isolated from root of Larix gmelinii in Great Khingan.</title>
        <authorList>
            <person name="Xue H."/>
        </authorList>
    </citation>
    <scope>NUCLEOTIDE SEQUENCE [LARGE SCALE GENOMIC DNA]</scope>
    <source>
        <strain evidence="5 6">N5-1-1-5</strain>
    </source>
</reference>
<evidence type="ECO:0000259" key="4">
    <source>
        <dbReference type="PROSITE" id="PS01124"/>
    </source>
</evidence>
<dbReference type="SMART" id="SM00342">
    <property type="entry name" value="HTH_ARAC"/>
    <property type="match status" value="1"/>
</dbReference>
<dbReference type="Pfam" id="PF12833">
    <property type="entry name" value="HTH_18"/>
    <property type="match status" value="1"/>
</dbReference>
<sequence length="284" mass="33104">MDTFTELTADRFPLIRDIGRNRTDNLYTHPDRILDYHVFLYVAEGSMQVIEEGTSYVVKEKEYLFLNKNQHHWGLPETPAETSWYWIHFNTLSDDRKDYNAYTPLPELEYYYPDHYEYRVALPKYGVAPIGTEQQFLSMIKEMQEPSIHKMTRISLNVFQFFLDLNAAAKDGPAGAAHRLTERVMAILAANLEQPFDAAHLQAQLNMNYSYISSSFKKSTGQTIVEAHTKLRLSKAIELMRSSSLNIAEISEQLGYQNPFYFSRVFKKVFGEPPSSFMRQFYRL</sequence>
<evidence type="ECO:0000256" key="3">
    <source>
        <dbReference type="ARBA" id="ARBA00023163"/>
    </source>
</evidence>
<comment type="caution">
    <text evidence="5">The sequence shown here is derived from an EMBL/GenBank/DDBJ whole genome shotgun (WGS) entry which is preliminary data.</text>
</comment>
<keyword evidence="3" id="KW-0804">Transcription</keyword>
<protein>
    <submittedName>
        <fullName evidence="5">AraC family transcriptional regulator</fullName>
    </submittedName>
</protein>
<dbReference type="InterPro" id="IPR037923">
    <property type="entry name" value="HTH-like"/>
</dbReference>
<evidence type="ECO:0000256" key="2">
    <source>
        <dbReference type="ARBA" id="ARBA00023125"/>
    </source>
</evidence>
<feature type="domain" description="HTH araC/xylS-type" evidence="4">
    <location>
        <begin position="182"/>
        <end position="280"/>
    </location>
</feature>
<dbReference type="Proteomes" id="UP001300012">
    <property type="component" value="Unassembled WGS sequence"/>
</dbReference>
<dbReference type="PANTHER" id="PTHR43280">
    <property type="entry name" value="ARAC-FAMILY TRANSCRIPTIONAL REGULATOR"/>
    <property type="match status" value="1"/>
</dbReference>
<dbReference type="InterPro" id="IPR020449">
    <property type="entry name" value="Tscrpt_reg_AraC-type_HTH"/>
</dbReference>
<dbReference type="SUPFAM" id="SSF46689">
    <property type="entry name" value="Homeodomain-like"/>
    <property type="match status" value="1"/>
</dbReference>
<dbReference type="SUPFAM" id="SSF51215">
    <property type="entry name" value="Regulatory protein AraC"/>
    <property type="match status" value="1"/>
</dbReference>
<accession>A0ABT1YTE6</accession>
<dbReference type="PROSITE" id="PS00041">
    <property type="entry name" value="HTH_ARAC_FAMILY_1"/>
    <property type="match status" value="1"/>
</dbReference>
<organism evidence="5 6">
    <name type="scientific">Paenibacillus radicis</name>
    <name type="common">ex Xue et al. 2023</name>
    <dbReference type="NCBI Taxonomy" id="2972489"/>
    <lineage>
        <taxon>Bacteria</taxon>
        <taxon>Bacillati</taxon>
        <taxon>Bacillota</taxon>
        <taxon>Bacilli</taxon>
        <taxon>Bacillales</taxon>
        <taxon>Paenibacillaceae</taxon>
        <taxon>Paenibacillus</taxon>
    </lineage>
</organism>